<reference evidence="2 3" key="1">
    <citation type="journal article" date="2020" name="ISME J.">
        <title>Comparative genomics reveals insights into cyanobacterial evolution and habitat adaptation.</title>
        <authorList>
            <person name="Chen M.Y."/>
            <person name="Teng W.K."/>
            <person name="Zhao L."/>
            <person name="Hu C.X."/>
            <person name="Zhou Y.K."/>
            <person name="Han B.P."/>
            <person name="Song L.R."/>
            <person name="Shu W.S."/>
        </authorList>
    </citation>
    <scope>NUCLEOTIDE SEQUENCE [LARGE SCALE GENOMIC DNA]</scope>
    <source>
        <strain evidence="2 3">FACHB-723</strain>
    </source>
</reference>
<evidence type="ECO:0000259" key="1">
    <source>
        <dbReference type="Pfam" id="PF07883"/>
    </source>
</evidence>
<dbReference type="Proteomes" id="UP000642094">
    <property type="component" value="Unassembled WGS sequence"/>
</dbReference>
<organism evidence="2 3">
    <name type="scientific">Pseudanabaena mucicola FACHB-723</name>
    <dbReference type="NCBI Taxonomy" id="2692860"/>
    <lineage>
        <taxon>Bacteria</taxon>
        <taxon>Bacillati</taxon>
        <taxon>Cyanobacteriota</taxon>
        <taxon>Cyanophyceae</taxon>
        <taxon>Pseudanabaenales</taxon>
        <taxon>Pseudanabaenaceae</taxon>
        <taxon>Pseudanabaena</taxon>
    </lineage>
</organism>
<dbReference type="SUPFAM" id="SSF51182">
    <property type="entry name" value="RmlC-like cupins"/>
    <property type="match status" value="1"/>
</dbReference>
<dbReference type="Pfam" id="PF07883">
    <property type="entry name" value="Cupin_2"/>
    <property type="match status" value="1"/>
</dbReference>
<proteinExistence type="predicted"/>
<dbReference type="InterPro" id="IPR017102">
    <property type="entry name" value="UCP037087"/>
</dbReference>
<feature type="domain" description="Cupin type-2" evidence="1">
    <location>
        <begin position="53"/>
        <end position="124"/>
    </location>
</feature>
<dbReference type="Gene3D" id="2.60.120.10">
    <property type="entry name" value="Jelly Rolls"/>
    <property type="match status" value="1"/>
</dbReference>
<gene>
    <name evidence="2" type="ORF">H6F41_09135</name>
</gene>
<dbReference type="EMBL" id="JACJQB010000014">
    <property type="protein sequence ID" value="MBD2188306.1"/>
    <property type="molecule type" value="Genomic_DNA"/>
</dbReference>
<keyword evidence="3" id="KW-1185">Reference proteome</keyword>
<dbReference type="RefSeq" id="WP_190403163.1">
    <property type="nucleotide sequence ID" value="NZ_JACJQB010000014.1"/>
</dbReference>
<evidence type="ECO:0000313" key="3">
    <source>
        <dbReference type="Proteomes" id="UP000642094"/>
    </source>
</evidence>
<evidence type="ECO:0000313" key="2">
    <source>
        <dbReference type="EMBL" id="MBD2188306.1"/>
    </source>
</evidence>
<dbReference type="PIRSF" id="PIRSF037087">
    <property type="entry name" value="UCP037087"/>
    <property type="match status" value="1"/>
</dbReference>
<comment type="caution">
    <text evidence="2">The sequence shown here is derived from an EMBL/GenBank/DDBJ whole genome shotgun (WGS) entry which is preliminary data.</text>
</comment>
<sequence length="143" mass="15462">MNNPNVEQLCDVSSPDQIITVRPAQATDTVQRLPYFVGISGTTAGAKGISMNLVIIPAGSAAEPHCHNGYETAIYLLEGKVETRYGKGLKQSVINEAGDFLFIPAGVPHQPHNLSDTHPARAIVSRNDPNEQENVIIYDPNQD</sequence>
<protein>
    <submittedName>
        <fullName evidence="2">Cupin domain-containing protein</fullName>
    </submittedName>
</protein>
<dbReference type="InterPro" id="IPR014710">
    <property type="entry name" value="RmlC-like_jellyroll"/>
</dbReference>
<dbReference type="CDD" id="cd02210">
    <property type="entry name" value="cupin_BLR2406-like"/>
    <property type="match status" value="1"/>
</dbReference>
<dbReference type="InterPro" id="IPR011051">
    <property type="entry name" value="RmlC_Cupin_sf"/>
</dbReference>
<dbReference type="InterPro" id="IPR013096">
    <property type="entry name" value="Cupin_2"/>
</dbReference>
<name>A0ABR7ZWG9_9CYAN</name>
<accession>A0ABR7ZWG9</accession>